<accession>A0A8S5S560</accession>
<evidence type="ECO:0000313" key="1">
    <source>
        <dbReference type="EMBL" id="DAF45947.1"/>
    </source>
</evidence>
<proteinExistence type="predicted"/>
<dbReference type="EMBL" id="BK032528">
    <property type="protein sequence ID" value="DAF45947.1"/>
    <property type="molecule type" value="Genomic_DNA"/>
</dbReference>
<organism evidence="1">
    <name type="scientific">Siphoviridae sp. ctiV651</name>
    <dbReference type="NCBI Taxonomy" id="2827917"/>
    <lineage>
        <taxon>Viruses</taxon>
        <taxon>Duplodnaviria</taxon>
        <taxon>Heunggongvirae</taxon>
        <taxon>Uroviricota</taxon>
        <taxon>Caudoviricetes</taxon>
    </lineage>
</organism>
<sequence length="31" mass="3581">MSCYLTVLGNCIYKITHYNVIGNDERECISK</sequence>
<name>A0A8S5S560_9CAUD</name>
<protein>
    <submittedName>
        <fullName evidence="1">Uncharacterized protein</fullName>
    </submittedName>
</protein>
<reference evidence="1" key="1">
    <citation type="journal article" date="2021" name="Proc. Natl. Acad. Sci. U.S.A.">
        <title>A Catalog of Tens of Thousands of Viruses from Human Metagenomes Reveals Hidden Associations with Chronic Diseases.</title>
        <authorList>
            <person name="Tisza M.J."/>
            <person name="Buck C.B."/>
        </authorList>
    </citation>
    <scope>NUCLEOTIDE SEQUENCE</scope>
    <source>
        <strain evidence="1">CtiV651</strain>
    </source>
</reference>